<evidence type="ECO:0000256" key="5">
    <source>
        <dbReference type="ARBA" id="ARBA00022485"/>
    </source>
</evidence>
<dbReference type="PANTHER" id="PTHR33693">
    <property type="entry name" value="TYPE-5 URACIL-DNA GLYCOSYLASE"/>
    <property type="match status" value="1"/>
</dbReference>
<keyword evidence="11" id="KW-0234">DNA repair</keyword>
<feature type="domain" description="Uracil-DNA glycosylase-like" evidence="12">
    <location>
        <begin position="35"/>
        <end position="185"/>
    </location>
</feature>
<dbReference type="NCBIfam" id="TIGR00758">
    <property type="entry name" value="UDG_fam4"/>
    <property type="match status" value="1"/>
</dbReference>
<dbReference type="GO" id="GO:0006281">
    <property type="term" value="P:DNA repair"/>
    <property type="evidence" value="ECO:0007669"/>
    <property type="project" value="UniProtKB-KW"/>
</dbReference>
<gene>
    <name evidence="13" type="ORF">ENN90_03795</name>
</gene>
<evidence type="ECO:0000256" key="6">
    <source>
        <dbReference type="ARBA" id="ARBA00022723"/>
    </source>
</evidence>
<dbReference type="InterPro" id="IPR005273">
    <property type="entry name" value="Ura-DNA_glyco_family4"/>
</dbReference>
<comment type="similarity">
    <text evidence="2">Belongs to the uracil-DNA glycosylase (UDG) superfamily. Type 4 (UDGa) family.</text>
</comment>
<dbReference type="GO" id="GO:0004844">
    <property type="term" value="F:uracil DNA N-glycosylase activity"/>
    <property type="evidence" value="ECO:0007669"/>
    <property type="project" value="UniProtKB-EC"/>
</dbReference>
<dbReference type="Proteomes" id="UP000886047">
    <property type="component" value="Unassembled WGS sequence"/>
</dbReference>
<keyword evidence="9" id="KW-0408">Iron</keyword>
<dbReference type="Pfam" id="PF03167">
    <property type="entry name" value="UDG"/>
    <property type="match status" value="1"/>
</dbReference>
<dbReference type="SMART" id="SM00986">
    <property type="entry name" value="UDG"/>
    <property type="match status" value="1"/>
</dbReference>
<dbReference type="SUPFAM" id="SSF52141">
    <property type="entry name" value="Uracil-DNA glycosylase-like"/>
    <property type="match status" value="1"/>
</dbReference>
<keyword evidence="8" id="KW-0378">Hydrolase</keyword>
<dbReference type="CDD" id="cd10030">
    <property type="entry name" value="UDG-F4_TTUDGA_SPO1dp_like"/>
    <property type="match status" value="1"/>
</dbReference>
<dbReference type="InterPro" id="IPR036895">
    <property type="entry name" value="Uracil-DNA_glycosylase-like_sf"/>
</dbReference>
<evidence type="ECO:0000256" key="8">
    <source>
        <dbReference type="ARBA" id="ARBA00022801"/>
    </source>
</evidence>
<evidence type="ECO:0000256" key="11">
    <source>
        <dbReference type="ARBA" id="ARBA00023204"/>
    </source>
</evidence>
<dbReference type="EMBL" id="DSDK01000215">
    <property type="protein sequence ID" value="HDR50731.1"/>
    <property type="molecule type" value="Genomic_DNA"/>
</dbReference>
<evidence type="ECO:0000256" key="3">
    <source>
        <dbReference type="ARBA" id="ARBA00012030"/>
    </source>
</evidence>
<organism evidence="13">
    <name type="scientific">Mariniphaga anaerophila</name>
    <dbReference type="NCBI Taxonomy" id="1484053"/>
    <lineage>
        <taxon>Bacteria</taxon>
        <taxon>Pseudomonadati</taxon>
        <taxon>Bacteroidota</taxon>
        <taxon>Bacteroidia</taxon>
        <taxon>Marinilabiliales</taxon>
        <taxon>Prolixibacteraceae</taxon>
        <taxon>Mariniphaga</taxon>
    </lineage>
</organism>
<evidence type="ECO:0000256" key="4">
    <source>
        <dbReference type="ARBA" id="ARBA00019403"/>
    </source>
</evidence>
<comment type="catalytic activity">
    <reaction evidence="1">
        <text>Hydrolyzes single-stranded DNA or mismatched double-stranded DNA and polynucleotides, releasing free uracil.</text>
        <dbReference type="EC" id="3.2.2.27"/>
    </reaction>
</comment>
<protein>
    <recommendedName>
        <fullName evidence="4">Type-4 uracil-DNA glycosylase</fullName>
        <ecNumber evidence="3">3.2.2.27</ecNumber>
    </recommendedName>
</protein>
<evidence type="ECO:0000256" key="1">
    <source>
        <dbReference type="ARBA" id="ARBA00001400"/>
    </source>
</evidence>
<sequence>MKTFPGKYEELTILNNRIKECTRCRLSSERIHAVCGEGNVNARLFFIAQAPGEMEDKAGKMFIGPTGKVFDELFSEINLNRSEVYMTNLIKCRLPKNRKPKNDEIEICGKYLEQEIEIVKPEFLIPLGYHTTKYILSRFCNEKSSSSDFVGKLIDCNGQKIYPLRHPSAALYNPSLKNIMMRDFRGISDFQKGEIKEVLNTVFRNDFDD</sequence>
<keyword evidence="10" id="KW-0411">Iron-sulfur</keyword>
<evidence type="ECO:0000256" key="10">
    <source>
        <dbReference type="ARBA" id="ARBA00023014"/>
    </source>
</evidence>
<keyword evidence="6" id="KW-0479">Metal-binding</keyword>
<evidence type="ECO:0000256" key="9">
    <source>
        <dbReference type="ARBA" id="ARBA00023004"/>
    </source>
</evidence>
<keyword evidence="7" id="KW-0227">DNA damage</keyword>
<evidence type="ECO:0000259" key="12">
    <source>
        <dbReference type="SMART" id="SM00986"/>
    </source>
</evidence>
<name>A0A831LUB9_9BACT</name>
<reference evidence="13" key="1">
    <citation type="journal article" date="2020" name="mSystems">
        <title>Genome- and Community-Level Interaction Insights into Carbon Utilization and Element Cycling Functions of Hydrothermarchaeota in Hydrothermal Sediment.</title>
        <authorList>
            <person name="Zhou Z."/>
            <person name="Liu Y."/>
            <person name="Xu W."/>
            <person name="Pan J."/>
            <person name="Luo Z.H."/>
            <person name="Li M."/>
        </authorList>
    </citation>
    <scope>NUCLEOTIDE SEQUENCE [LARGE SCALE GENOMIC DNA]</scope>
    <source>
        <strain evidence="13">SpSt-1217</strain>
    </source>
</reference>
<evidence type="ECO:0000313" key="13">
    <source>
        <dbReference type="EMBL" id="HDR50731.1"/>
    </source>
</evidence>
<dbReference type="GO" id="GO:0051539">
    <property type="term" value="F:4 iron, 4 sulfur cluster binding"/>
    <property type="evidence" value="ECO:0007669"/>
    <property type="project" value="UniProtKB-KW"/>
</dbReference>
<dbReference type="EC" id="3.2.2.27" evidence="3"/>
<accession>A0A831LUB9</accession>
<dbReference type="InterPro" id="IPR051536">
    <property type="entry name" value="UDG_Type-4/5"/>
</dbReference>
<keyword evidence="5" id="KW-0004">4Fe-4S</keyword>
<dbReference type="AlphaFoldDB" id="A0A831LUB9"/>
<dbReference type="Gene3D" id="3.40.470.10">
    <property type="entry name" value="Uracil-DNA glycosylase-like domain"/>
    <property type="match status" value="1"/>
</dbReference>
<dbReference type="SMART" id="SM00987">
    <property type="entry name" value="UreE_C"/>
    <property type="match status" value="1"/>
</dbReference>
<comment type="caution">
    <text evidence="13">The sequence shown here is derived from an EMBL/GenBank/DDBJ whole genome shotgun (WGS) entry which is preliminary data.</text>
</comment>
<dbReference type="PANTHER" id="PTHR33693:SF1">
    <property type="entry name" value="TYPE-4 URACIL-DNA GLYCOSYLASE"/>
    <property type="match status" value="1"/>
</dbReference>
<evidence type="ECO:0000256" key="7">
    <source>
        <dbReference type="ARBA" id="ARBA00022763"/>
    </source>
</evidence>
<proteinExistence type="inferred from homology"/>
<dbReference type="InterPro" id="IPR005122">
    <property type="entry name" value="Uracil-DNA_glycosylase-like"/>
</dbReference>
<dbReference type="GO" id="GO:0046872">
    <property type="term" value="F:metal ion binding"/>
    <property type="evidence" value="ECO:0007669"/>
    <property type="project" value="UniProtKB-KW"/>
</dbReference>
<evidence type="ECO:0000256" key="2">
    <source>
        <dbReference type="ARBA" id="ARBA00006521"/>
    </source>
</evidence>